<comment type="similarity">
    <text evidence="3">Belongs to the cytochrome c family. PetJ subfamily.</text>
</comment>
<evidence type="ECO:0000256" key="8">
    <source>
        <dbReference type="ARBA" id="ARBA00023004"/>
    </source>
</evidence>
<dbReference type="InterPro" id="IPR036909">
    <property type="entry name" value="Cyt_c-like_dom_sf"/>
</dbReference>
<feature type="domain" description="Cytochrome c" evidence="11">
    <location>
        <begin position="44"/>
        <end position="124"/>
    </location>
</feature>
<evidence type="ECO:0000256" key="1">
    <source>
        <dbReference type="ARBA" id="ARBA00002347"/>
    </source>
</evidence>
<keyword evidence="8 10" id="KW-0408">Iron</keyword>
<name>A0ABU5SVE3_9CYAN</name>
<evidence type="ECO:0000313" key="13">
    <source>
        <dbReference type="Proteomes" id="UP001302329"/>
    </source>
</evidence>
<dbReference type="Gene3D" id="1.10.760.10">
    <property type="entry name" value="Cytochrome c-like domain"/>
    <property type="match status" value="1"/>
</dbReference>
<comment type="subcellular location">
    <subcellularLocation>
        <location evidence="2">Cellular thylakoid lumen</location>
    </subcellularLocation>
</comment>
<dbReference type="Proteomes" id="UP001302329">
    <property type="component" value="Unassembled WGS sequence"/>
</dbReference>
<keyword evidence="13" id="KW-1185">Reference proteome</keyword>
<evidence type="ECO:0000259" key="11">
    <source>
        <dbReference type="PROSITE" id="PS51007"/>
    </source>
</evidence>
<dbReference type="InterPro" id="IPR023655">
    <property type="entry name" value="Cyt_C6"/>
</dbReference>
<accession>A0ABU5SVE3</accession>
<evidence type="ECO:0000313" key="12">
    <source>
        <dbReference type="EMBL" id="MEA5442459.1"/>
    </source>
</evidence>
<comment type="caution">
    <text evidence="12">The sequence shown here is derived from an EMBL/GenBank/DDBJ whole genome shotgun (WGS) entry which is preliminary data.</text>
</comment>
<gene>
    <name evidence="12" type="ORF">VB739_07840</name>
</gene>
<dbReference type="InterPro" id="IPR009056">
    <property type="entry name" value="Cyt_c-like_dom"/>
</dbReference>
<protein>
    <submittedName>
        <fullName evidence="12">C-type cytochrome</fullName>
    </submittedName>
</protein>
<keyword evidence="5 10" id="KW-0349">Heme</keyword>
<evidence type="ECO:0000256" key="10">
    <source>
        <dbReference type="PROSITE-ProRule" id="PRU00433"/>
    </source>
</evidence>
<reference evidence="12 13" key="1">
    <citation type="submission" date="2023-12" db="EMBL/GenBank/DDBJ databases">
        <title>Baltic Sea Cyanobacteria.</title>
        <authorList>
            <person name="Delbaje E."/>
            <person name="Fewer D.P."/>
            <person name="Shishido T.K."/>
        </authorList>
    </citation>
    <scope>NUCLEOTIDE SEQUENCE [LARGE SCALE GENOMIC DNA]</scope>
    <source>
        <strain evidence="12 13">UHCC 0281</strain>
    </source>
</reference>
<organism evidence="12 13">
    <name type="scientific">Cyanobium gracile UHCC 0281</name>
    <dbReference type="NCBI Taxonomy" id="3110309"/>
    <lineage>
        <taxon>Bacteria</taxon>
        <taxon>Bacillati</taxon>
        <taxon>Cyanobacteriota</taxon>
        <taxon>Cyanophyceae</taxon>
        <taxon>Synechococcales</taxon>
        <taxon>Prochlorococcaceae</taxon>
        <taxon>Cyanobium</taxon>
    </lineage>
</organism>
<dbReference type="PANTHER" id="PTHR34688">
    <property type="entry name" value="CYTOCHROME C6, CHLOROPLASTIC"/>
    <property type="match status" value="1"/>
</dbReference>
<evidence type="ECO:0000256" key="9">
    <source>
        <dbReference type="ARBA" id="ARBA00023078"/>
    </source>
</evidence>
<dbReference type="PANTHER" id="PTHR34688:SF2">
    <property type="entry name" value="CYTOCHROME C6, CHLOROPLASTIC"/>
    <property type="match status" value="1"/>
</dbReference>
<proteinExistence type="inferred from homology"/>
<sequence>MIRWRPLVSVLVALLLVLGLILPPPALGVAAAAFAVDPGDRDRVSLEAGGRLFEAHCAGCHVQGGNILRRNKTLKLAALERNGAANPEVIATIAAAGLGQMGGYGEALGDGGAEAVAAWVWQQAQAGWPRG</sequence>
<dbReference type="SUPFAM" id="SSF46626">
    <property type="entry name" value="Cytochrome c"/>
    <property type="match status" value="1"/>
</dbReference>
<keyword evidence="9" id="KW-0793">Thylakoid</keyword>
<keyword evidence="4" id="KW-0813">Transport</keyword>
<keyword evidence="6 10" id="KW-0479">Metal-binding</keyword>
<evidence type="ECO:0000256" key="2">
    <source>
        <dbReference type="ARBA" id="ARBA00004518"/>
    </source>
</evidence>
<evidence type="ECO:0000256" key="5">
    <source>
        <dbReference type="ARBA" id="ARBA00022617"/>
    </source>
</evidence>
<comment type="function">
    <text evidence="1">Functions as an electron carrier between membrane-bound cytochrome b6-f and photosystem I in oxygenic photosynthesis.</text>
</comment>
<dbReference type="RefSeq" id="WP_323356531.1">
    <property type="nucleotide sequence ID" value="NZ_JAYGHY010000019.1"/>
</dbReference>
<evidence type="ECO:0000256" key="3">
    <source>
        <dbReference type="ARBA" id="ARBA00009650"/>
    </source>
</evidence>
<dbReference type="EMBL" id="JAYGHY010000019">
    <property type="protein sequence ID" value="MEA5442459.1"/>
    <property type="molecule type" value="Genomic_DNA"/>
</dbReference>
<evidence type="ECO:0000256" key="4">
    <source>
        <dbReference type="ARBA" id="ARBA00022448"/>
    </source>
</evidence>
<dbReference type="Pfam" id="PF13442">
    <property type="entry name" value="Cytochrome_CBB3"/>
    <property type="match status" value="1"/>
</dbReference>
<keyword evidence="7" id="KW-0249">Electron transport</keyword>
<evidence type="ECO:0000256" key="6">
    <source>
        <dbReference type="ARBA" id="ARBA00022723"/>
    </source>
</evidence>
<dbReference type="PROSITE" id="PS51007">
    <property type="entry name" value="CYTC"/>
    <property type="match status" value="1"/>
</dbReference>
<evidence type="ECO:0000256" key="7">
    <source>
        <dbReference type="ARBA" id="ARBA00022982"/>
    </source>
</evidence>